<dbReference type="AlphaFoldDB" id="A0A4Q7RAR0"/>
<gene>
    <name evidence="5" type="ORF">EV147_4898</name>
</gene>
<evidence type="ECO:0000256" key="1">
    <source>
        <dbReference type="ARBA" id="ARBA00023015"/>
    </source>
</evidence>
<organism evidence="5 6">
    <name type="scientific">Cupriavidus agavae</name>
    <dbReference type="NCBI Taxonomy" id="1001822"/>
    <lineage>
        <taxon>Bacteria</taxon>
        <taxon>Pseudomonadati</taxon>
        <taxon>Pseudomonadota</taxon>
        <taxon>Betaproteobacteria</taxon>
        <taxon>Burkholderiales</taxon>
        <taxon>Burkholderiaceae</taxon>
        <taxon>Cupriavidus</taxon>
    </lineage>
</organism>
<comment type="caution">
    <text evidence="5">The sequence shown here is derived from an EMBL/GenBank/DDBJ whole genome shotgun (WGS) entry which is preliminary data.</text>
</comment>
<evidence type="ECO:0000259" key="4">
    <source>
        <dbReference type="PROSITE" id="PS50995"/>
    </source>
</evidence>
<sequence length="153" mass="16533">MVPQDPFDPETFDLGSSLAYLLVRARNTLSQGLEQEVSQMGMTHAQACCLMMLAGGHAATPGDVARHLNTDAGAVTRLLDRMERRGLIARRRGEADRRVVYLTLTDEGSAMVRNLPAVFCDVMRRSFAGFSAGEIAVLRELLQKVVANGVGAG</sequence>
<dbReference type="Proteomes" id="UP000291078">
    <property type="component" value="Unassembled WGS sequence"/>
</dbReference>
<dbReference type="EMBL" id="SGXM01000012">
    <property type="protein sequence ID" value="RZT29268.1"/>
    <property type="molecule type" value="Genomic_DNA"/>
</dbReference>
<dbReference type="PROSITE" id="PS50995">
    <property type="entry name" value="HTH_MARR_2"/>
    <property type="match status" value="1"/>
</dbReference>
<dbReference type="SMART" id="SM00347">
    <property type="entry name" value="HTH_MARR"/>
    <property type="match status" value="1"/>
</dbReference>
<protein>
    <submittedName>
        <fullName evidence="5">DNA-binding MarR family transcriptional regulator</fullName>
    </submittedName>
</protein>
<dbReference type="InterPro" id="IPR036390">
    <property type="entry name" value="WH_DNA-bd_sf"/>
</dbReference>
<dbReference type="Pfam" id="PF12802">
    <property type="entry name" value="MarR_2"/>
    <property type="match status" value="1"/>
</dbReference>
<dbReference type="InterPro" id="IPR023187">
    <property type="entry name" value="Tscrpt_reg_MarR-type_CS"/>
</dbReference>
<dbReference type="PROSITE" id="PS01117">
    <property type="entry name" value="HTH_MARR_1"/>
    <property type="match status" value="1"/>
</dbReference>
<reference evidence="5 6" key="1">
    <citation type="journal article" date="2015" name="Stand. Genomic Sci.">
        <title>Genomic Encyclopedia of Bacterial and Archaeal Type Strains, Phase III: the genomes of soil and plant-associated and newly described type strains.</title>
        <authorList>
            <person name="Whitman W.B."/>
            <person name="Woyke T."/>
            <person name="Klenk H.P."/>
            <person name="Zhou Y."/>
            <person name="Lilburn T.G."/>
            <person name="Beck B.J."/>
            <person name="De Vos P."/>
            <person name="Vandamme P."/>
            <person name="Eisen J.A."/>
            <person name="Garrity G."/>
            <person name="Hugenholtz P."/>
            <person name="Kyrpides N.C."/>
        </authorList>
    </citation>
    <scope>NUCLEOTIDE SEQUENCE [LARGE SCALE GENOMIC DNA]</scope>
    <source>
        <strain evidence="5 6">ASC-9842</strain>
    </source>
</reference>
<evidence type="ECO:0000256" key="2">
    <source>
        <dbReference type="ARBA" id="ARBA00023125"/>
    </source>
</evidence>
<name>A0A4Q7RAR0_9BURK</name>
<dbReference type="InterPro" id="IPR036388">
    <property type="entry name" value="WH-like_DNA-bd_sf"/>
</dbReference>
<dbReference type="PRINTS" id="PR00598">
    <property type="entry name" value="HTHMARR"/>
</dbReference>
<keyword evidence="6" id="KW-1185">Reference proteome</keyword>
<keyword evidence="2 5" id="KW-0238">DNA-binding</keyword>
<dbReference type="InterPro" id="IPR039422">
    <property type="entry name" value="MarR/SlyA-like"/>
</dbReference>
<dbReference type="PANTHER" id="PTHR33164:SF43">
    <property type="entry name" value="HTH-TYPE TRANSCRIPTIONAL REPRESSOR YETL"/>
    <property type="match status" value="1"/>
</dbReference>
<dbReference type="GO" id="GO:0003677">
    <property type="term" value="F:DNA binding"/>
    <property type="evidence" value="ECO:0007669"/>
    <property type="project" value="UniProtKB-KW"/>
</dbReference>
<dbReference type="InterPro" id="IPR000835">
    <property type="entry name" value="HTH_MarR-typ"/>
</dbReference>
<accession>A0A4Q7RAR0</accession>
<keyword evidence="3" id="KW-0804">Transcription</keyword>
<dbReference type="CDD" id="cd00090">
    <property type="entry name" value="HTH_ARSR"/>
    <property type="match status" value="1"/>
</dbReference>
<dbReference type="InterPro" id="IPR011991">
    <property type="entry name" value="ArsR-like_HTH"/>
</dbReference>
<evidence type="ECO:0000256" key="3">
    <source>
        <dbReference type="ARBA" id="ARBA00023163"/>
    </source>
</evidence>
<dbReference type="Gene3D" id="1.10.10.10">
    <property type="entry name" value="Winged helix-like DNA-binding domain superfamily/Winged helix DNA-binding domain"/>
    <property type="match status" value="1"/>
</dbReference>
<feature type="domain" description="HTH marR-type" evidence="4">
    <location>
        <begin position="15"/>
        <end position="147"/>
    </location>
</feature>
<dbReference type="GO" id="GO:0003700">
    <property type="term" value="F:DNA-binding transcription factor activity"/>
    <property type="evidence" value="ECO:0007669"/>
    <property type="project" value="InterPro"/>
</dbReference>
<dbReference type="GO" id="GO:0006950">
    <property type="term" value="P:response to stress"/>
    <property type="evidence" value="ECO:0007669"/>
    <property type="project" value="TreeGrafter"/>
</dbReference>
<evidence type="ECO:0000313" key="6">
    <source>
        <dbReference type="Proteomes" id="UP000291078"/>
    </source>
</evidence>
<proteinExistence type="predicted"/>
<dbReference type="PANTHER" id="PTHR33164">
    <property type="entry name" value="TRANSCRIPTIONAL REGULATOR, MARR FAMILY"/>
    <property type="match status" value="1"/>
</dbReference>
<evidence type="ECO:0000313" key="5">
    <source>
        <dbReference type="EMBL" id="RZT29268.1"/>
    </source>
</evidence>
<dbReference type="SUPFAM" id="SSF46785">
    <property type="entry name" value="Winged helix' DNA-binding domain"/>
    <property type="match status" value="1"/>
</dbReference>
<keyword evidence="1" id="KW-0805">Transcription regulation</keyword>